<gene>
    <name evidence="3" type="ORF">ILYODFUR_004638</name>
</gene>
<feature type="region of interest" description="Disordered" evidence="1">
    <location>
        <begin position="33"/>
        <end position="58"/>
    </location>
</feature>
<comment type="caution">
    <text evidence="3">The sequence shown here is derived from an EMBL/GenBank/DDBJ whole genome shotgun (WGS) entry which is preliminary data.</text>
</comment>
<sequence length="108" mass="12232">MTVVNASSSYCYSTLLTVLVTTCSCQHITIPPTPPHNSPFHPFDSQSNEGKQNNKKNSHKNSIFRVLIHCPRIDVPPVDFTHCPETHKQELTIITSTVTCFYFFSFMV</sequence>
<evidence type="ECO:0000256" key="1">
    <source>
        <dbReference type="SAM" id="MobiDB-lite"/>
    </source>
</evidence>
<evidence type="ECO:0000313" key="4">
    <source>
        <dbReference type="Proteomes" id="UP001482620"/>
    </source>
</evidence>
<keyword evidence="2" id="KW-0732">Signal</keyword>
<evidence type="ECO:0000313" key="3">
    <source>
        <dbReference type="EMBL" id="MEQ2220360.1"/>
    </source>
</evidence>
<reference evidence="3 4" key="1">
    <citation type="submission" date="2021-06" db="EMBL/GenBank/DDBJ databases">
        <authorList>
            <person name="Palmer J.M."/>
        </authorList>
    </citation>
    <scope>NUCLEOTIDE SEQUENCE [LARGE SCALE GENOMIC DNA]</scope>
    <source>
        <strain evidence="4">if_2019</strain>
        <tissue evidence="3">Muscle</tissue>
    </source>
</reference>
<feature type="chain" id="PRO_5045059478" evidence="2">
    <location>
        <begin position="26"/>
        <end position="108"/>
    </location>
</feature>
<accession>A0ABV0SIH6</accession>
<dbReference type="Proteomes" id="UP001482620">
    <property type="component" value="Unassembled WGS sequence"/>
</dbReference>
<evidence type="ECO:0000256" key="2">
    <source>
        <dbReference type="SAM" id="SignalP"/>
    </source>
</evidence>
<proteinExistence type="predicted"/>
<keyword evidence="4" id="KW-1185">Reference proteome</keyword>
<feature type="signal peptide" evidence="2">
    <location>
        <begin position="1"/>
        <end position="25"/>
    </location>
</feature>
<dbReference type="EMBL" id="JAHRIQ010000258">
    <property type="protein sequence ID" value="MEQ2220360.1"/>
    <property type="molecule type" value="Genomic_DNA"/>
</dbReference>
<name>A0ABV0SIH6_9TELE</name>
<organism evidence="3 4">
    <name type="scientific">Ilyodon furcidens</name>
    <name type="common">goldbreast splitfin</name>
    <dbReference type="NCBI Taxonomy" id="33524"/>
    <lineage>
        <taxon>Eukaryota</taxon>
        <taxon>Metazoa</taxon>
        <taxon>Chordata</taxon>
        <taxon>Craniata</taxon>
        <taxon>Vertebrata</taxon>
        <taxon>Euteleostomi</taxon>
        <taxon>Actinopterygii</taxon>
        <taxon>Neopterygii</taxon>
        <taxon>Teleostei</taxon>
        <taxon>Neoteleostei</taxon>
        <taxon>Acanthomorphata</taxon>
        <taxon>Ovalentaria</taxon>
        <taxon>Atherinomorphae</taxon>
        <taxon>Cyprinodontiformes</taxon>
        <taxon>Goodeidae</taxon>
        <taxon>Ilyodon</taxon>
    </lineage>
</organism>
<protein>
    <submittedName>
        <fullName evidence="3">Uncharacterized protein</fullName>
    </submittedName>
</protein>